<dbReference type="PANTHER" id="PTHR31302:SF0">
    <property type="entry name" value="TRANSMEMBRANE PROTEIN WITH METALLOPHOSPHOESTERASE DOMAIN"/>
    <property type="match status" value="1"/>
</dbReference>
<sequence length="340" mass="38976">MRLWFYLILIIYTFLNWLIGRQLYELLKTNKIAFWVVFLVLAYSPVLGRLVYKGFEPIGNYWMVFFYYATFVAVLGLLVKNKPFITGCYLLIFLVILYGSVKANKIKVQRYEIAIPKLATDLRIVMLSDIHIDNAKPEGYVEKMVREINLLNPDLVVLPGDIFDDKDIHVLSKEKEALKNIKAKYGVYGVLGNHEYYTGNLNESLKIFKEANITILRDEVVEIAGIYLVGREDASRKRKNLASLLEGVHKEKPIILLDHQPVALEEAKIAGVDLQLSGHTHRGQFFPNQLITKRLYEVDYGYLAKEQLQVIVSSGYGTWGPPVRIGTQSEIVDIQAKFKK</sequence>
<keyword evidence="1" id="KW-1133">Transmembrane helix</keyword>
<organism evidence="3 4">
    <name type="scientific">Desulforamulus putei DSM 12395</name>
    <dbReference type="NCBI Taxonomy" id="1121429"/>
    <lineage>
        <taxon>Bacteria</taxon>
        <taxon>Bacillati</taxon>
        <taxon>Bacillota</taxon>
        <taxon>Clostridia</taxon>
        <taxon>Eubacteriales</taxon>
        <taxon>Peptococcaceae</taxon>
        <taxon>Desulforamulus</taxon>
    </lineage>
</organism>
<dbReference type="GO" id="GO:0016787">
    <property type="term" value="F:hydrolase activity"/>
    <property type="evidence" value="ECO:0007669"/>
    <property type="project" value="InterPro"/>
</dbReference>
<reference evidence="4" key="1">
    <citation type="submission" date="2016-11" db="EMBL/GenBank/DDBJ databases">
        <authorList>
            <person name="Varghese N."/>
            <person name="Submissions S."/>
        </authorList>
    </citation>
    <scope>NUCLEOTIDE SEQUENCE [LARGE SCALE GENOMIC DNA]</scope>
    <source>
        <strain evidence="4">DSM 12395</strain>
    </source>
</reference>
<dbReference type="InterPro" id="IPR029052">
    <property type="entry name" value="Metallo-depent_PP-like"/>
</dbReference>
<evidence type="ECO:0000313" key="4">
    <source>
        <dbReference type="Proteomes" id="UP000184148"/>
    </source>
</evidence>
<dbReference type="RefSeq" id="WP_073238027.1">
    <property type="nucleotide sequence ID" value="NZ_FQUY01000008.1"/>
</dbReference>
<feature type="transmembrane region" description="Helical" evidence="1">
    <location>
        <begin position="59"/>
        <end position="78"/>
    </location>
</feature>
<dbReference type="SUPFAM" id="SSF56300">
    <property type="entry name" value="Metallo-dependent phosphatases"/>
    <property type="match status" value="1"/>
</dbReference>
<dbReference type="InterPro" id="IPR051158">
    <property type="entry name" value="Metallophosphoesterase_sf"/>
</dbReference>
<dbReference type="STRING" id="1121429.SAMN02745133_01484"/>
<feature type="transmembrane region" description="Helical" evidence="1">
    <location>
        <begin position="5"/>
        <end position="20"/>
    </location>
</feature>
<feature type="transmembrane region" description="Helical" evidence="1">
    <location>
        <begin position="32"/>
        <end position="52"/>
    </location>
</feature>
<keyword evidence="1" id="KW-0472">Membrane</keyword>
<evidence type="ECO:0000313" key="3">
    <source>
        <dbReference type="EMBL" id="SHE93941.1"/>
    </source>
</evidence>
<dbReference type="InterPro" id="IPR004843">
    <property type="entry name" value="Calcineurin-like_PHP"/>
</dbReference>
<keyword evidence="4" id="KW-1185">Reference proteome</keyword>
<proteinExistence type="predicted"/>
<evidence type="ECO:0000259" key="2">
    <source>
        <dbReference type="Pfam" id="PF00149"/>
    </source>
</evidence>
<accession>A0A1M4XKJ9</accession>
<keyword evidence="1" id="KW-0812">Transmembrane</keyword>
<name>A0A1M4XKJ9_9FIRM</name>
<dbReference type="Proteomes" id="UP000184148">
    <property type="component" value="Unassembled WGS sequence"/>
</dbReference>
<evidence type="ECO:0000256" key="1">
    <source>
        <dbReference type="SAM" id="Phobius"/>
    </source>
</evidence>
<dbReference type="PANTHER" id="PTHR31302">
    <property type="entry name" value="TRANSMEMBRANE PROTEIN WITH METALLOPHOSPHOESTERASE DOMAIN-RELATED"/>
    <property type="match status" value="1"/>
</dbReference>
<dbReference type="EMBL" id="FQUY01000008">
    <property type="protein sequence ID" value="SHE93941.1"/>
    <property type="molecule type" value="Genomic_DNA"/>
</dbReference>
<protein>
    <recommendedName>
        <fullName evidence="2">Calcineurin-like phosphoesterase domain-containing protein</fullName>
    </recommendedName>
</protein>
<feature type="transmembrane region" description="Helical" evidence="1">
    <location>
        <begin position="84"/>
        <end position="101"/>
    </location>
</feature>
<dbReference type="AlphaFoldDB" id="A0A1M4XKJ9"/>
<dbReference type="Pfam" id="PF00149">
    <property type="entry name" value="Metallophos"/>
    <property type="match status" value="1"/>
</dbReference>
<dbReference type="CDD" id="cd07385">
    <property type="entry name" value="MPP_YkuE_C"/>
    <property type="match status" value="1"/>
</dbReference>
<dbReference type="OrthoDB" id="9780884at2"/>
<gene>
    <name evidence="3" type="ORF">SAMN02745133_01484</name>
</gene>
<feature type="domain" description="Calcineurin-like phosphoesterase" evidence="2">
    <location>
        <begin position="122"/>
        <end position="282"/>
    </location>
</feature>
<dbReference type="Gene3D" id="3.60.21.10">
    <property type="match status" value="1"/>
</dbReference>